<reference evidence="1 2" key="1">
    <citation type="journal article" date="2023" name="IMA Fungus">
        <title>Comparative genomic study of the Penicillium genus elucidates a diverse pangenome and 15 lateral gene transfer events.</title>
        <authorList>
            <person name="Petersen C."/>
            <person name="Sorensen T."/>
            <person name="Nielsen M.R."/>
            <person name="Sondergaard T.E."/>
            <person name="Sorensen J.L."/>
            <person name="Fitzpatrick D.A."/>
            <person name="Frisvad J.C."/>
            <person name="Nielsen K.L."/>
        </authorList>
    </citation>
    <scope>NUCLEOTIDE SEQUENCE [LARGE SCALE GENOMIC DNA]</scope>
    <source>
        <strain evidence="1 2">IBT 3361</strain>
    </source>
</reference>
<dbReference type="EMBL" id="JAPVEB010000001">
    <property type="protein sequence ID" value="KAJ5282075.1"/>
    <property type="molecule type" value="Genomic_DNA"/>
</dbReference>
<dbReference type="Proteomes" id="UP001220256">
    <property type="component" value="Unassembled WGS sequence"/>
</dbReference>
<comment type="caution">
    <text evidence="1">The sequence shown here is derived from an EMBL/GenBank/DDBJ whole genome shotgun (WGS) entry which is preliminary data.</text>
</comment>
<name>A0ABQ8WSR2_PENCH</name>
<organism evidence="1 2">
    <name type="scientific">Penicillium chrysogenum</name>
    <name type="common">Penicillium notatum</name>
    <dbReference type="NCBI Taxonomy" id="5076"/>
    <lineage>
        <taxon>Eukaryota</taxon>
        <taxon>Fungi</taxon>
        <taxon>Dikarya</taxon>
        <taxon>Ascomycota</taxon>
        <taxon>Pezizomycotina</taxon>
        <taxon>Eurotiomycetes</taxon>
        <taxon>Eurotiomycetidae</taxon>
        <taxon>Eurotiales</taxon>
        <taxon>Aspergillaceae</taxon>
        <taxon>Penicillium</taxon>
        <taxon>Penicillium chrysogenum species complex</taxon>
    </lineage>
</organism>
<proteinExistence type="predicted"/>
<protein>
    <submittedName>
        <fullName evidence="1">Uncharacterized protein</fullName>
    </submittedName>
</protein>
<feature type="non-terminal residue" evidence="1">
    <location>
        <position position="1"/>
    </location>
</feature>
<gene>
    <name evidence="1" type="ORF">N7505_000055</name>
</gene>
<evidence type="ECO:0000313" key="2">
    <source>
        <dbReference type="Proteomes" id="UP001220256"/>
    </source>
</evidence>
<evidence type="ECO:0000313" key="1">
    <source>
        <dbReference type="EMBL" id="KAJ5282075.1"/>
    </source>
</evidence>
<keyword evidence="2" id="KW-1185">Reference proteome</keyword>
<accession>A0ABQ8WSR2</accession>
<sequence length="102" mass="11402">SRASKVNGTIYVVARTATTPVGVYDSKSIASAERMIRHIEVIHRAPRSGLFYVKHGVHLTEDSEALYKPMLPFAPPRTTVVVLRVGNKSNKREIQMEVIEVE</sequence>